<evidence type="ECO:0000256" key="3">
    <source>
        <dbReference type="ARBA" id="ARBA00023163"/>
    </source>
</evidence>
<evidence type="ECO:0000256" key="1">
    <source>
        <dbReference type="ARBA" id="ARBA00023015"/>
    </source>
</evidence>
<dbReference type="OrthoDB" id="9789891at2"/>
<evidence type="ECO:0000313" key="4">
    <source>
        <dbReference type="EMBL" id="PVY40594.1"/>
    </source>
</evidence>
<dbReference type="Pfam" id="PF13377">
    <property type="entry name" value="Peripla_BP_3"/>
    <property type="match status" value="1"/>
</dbReference>
<proteinExistence type="predicted"/>
<dbReference type="EMBL" id="QEKH01000016">
    <property type="protein sequence ID" value="PVY40594.1"/>
    <property type="molecule type" value="Genomic_DNA"/>
</dbReference>
<protein>
    <submittedName>
        <fullName evidence="4">LacI family transcriptional regulator</fullName>
    </submittedName>
</protein>
<dbReference type="CDD" id="cd06267">
    <property type="entry name" value="PBP1_LacI_sugar_binding-like"/>
    <property type="match status" value="1"/>
</dbReference>
<dbReference type="PROSITE" id="PS50932">
    <property type="entry name" value="HTH_LACI_2"/>
    <property type="match status" value="1"/>
</dbReference>
<accession>A0A2U1AVY8</accession>
<dbReference type="Gene3D" id="3.40.50.2300">
    <property type="match status" value="2"/>
</dbReference>
<dbReference type="SUPFAM" id="SSF53822">
    <property type="entry name" value="Periplasmic binding protein-like I"/>
    <property type="match status" value="1"/>
</dbReference>
<keyword evidence="2" id="KW-0238">DNA-binding</keyword>
<keyword evidence="3" id="KW-0804">Transcription</keyword>
<evidence type="ECO:0000313" key="5">
    <source>
        <dbReference type="Proteomes" id="UP000245959"/>
    </source>
</evidence>
<dbReference type="InterPro" id="IPR000843">
    <property type="entry name" value="HTH_LacI"/>
</dbReference>
<dbReference type="CDD" id="cd01392">
    <property type="entry name" value="HTH_LacI"/>
    <property type="match status" value="1"/>
</dbReference>
<keyword evidence="5" id="KW-1185">Reference proteome</keyword>
<comment type="caution">
    <text evidence="4">The sequence shown here is derived from an EMBL/GenBank/DDBJ whole genome shotgun (WGS) entry which is preliminary data.</text>
</comment>
<dbReference type="RefSeq" id="WP_116884299.1">
    <property type="nucleotide sequence ID" value="NZ_CABMMC010000011.1"/>
</dbReference>
<dbReference type="GeneID" id="78295597"/>
<dbReference type="AlphaFoldDB" id="A0A2U1AVY8"/>
<dbReference type="Proteomes" id="UP000245959">
    <property type="component" value="Unassembled WGS sequence"/>
</dbReference>
<dbReference type="PANTHER" id="PTHR30146">
    <property type="entry name" value="LACI-RELATED TRANSCRIPTIONAL REPRESSOR"/>
    <property type="match status" value="1"/>
</dbReference>
<dbReference type="GO" id="GO:0003700">
    <property type="term" value="F:DNA-binding transcription factor activity"/>
    <property type="evidence" value="ECO:0007669"/>
    <property type="project" value="TreeGrafter"/>
</dbReference>
<sequence>MARHKKDINIRLVAEQAGVSVATVSRVVNNRTDVSETVRRKVSEVIERFNFAPTKSVERRVNIGIVVALDGPLINDYITQILDGVAGYSDGGNLDVTVVLYRVCPEAKTLLQTIRERRCDAVVIVPAEPVADQLDDLRDAEIPTMLINSDLTGPKMGYIGNESYSGAVKAMEYLIACGHRRIGFLCNSLVNSNNHTQRLQAYKDVLARNGIAGDPAWIVPHHPTEQTADAGFDQCRSLLKHAPGVTAVFCTNDEMAMGAIKACWEAGLRVPDDISVIGFDGLPYGKYLHPALTTVRQPLTELGAGAVRYLDEFLKGQRTVLPEETLGTELVIRDSVTTVK</sequence>
<dbReference type="SUPFAM" id="SSF47413">
    <property type="entry name" value="lambda repressor-like DNA-binding domains"/>
    <property type="match status" value="1"/>
</dbReference>
<dbReference type="Gene3D" id="1.10.260.40">
    <property type="entry name" value="lambda repressor-like DNA-binding domains"/>
    <property type="match status" value="1"/>
</dbReference>
<dbReference type="InterPro" id="IPR046335">
    <property type="entry name" value="LacI/GalR-like_sensor"/>
</dbReference>
<dbReference type="InterPro" id="IPR010982">
    <property type="entry name" value="Lambda_DNA-bd_dom_sf"/>
</dbReference>
<dbReference type="InterPro" id="IPR028082">
    <property type="entry name" value="Peripla_BP_I"/>
</dbReference>
<dbReference type="SMART" id="SM00354">
    <property type="entry name" value="HTH_LACI"/>
    <property type="match status" value="1"/>
</dbReference>
<reference evidence="4 5" key="1">
    <citation type="submission" date="2018-04" db="EMBL/GenBank/DDBJ databases">
        <title>Genomic Encyclopedia of Type Strains, Phase IV (KMG-IV): sequencing the most valuable type-strain genomes for metagenomic binning, comparative biology and taxonomic classification.</title>
        <authorList>
            <person name="Goeker M."/>
        </authorList>
    </citation>
    <scope>NUCLEOTIDE SEQUENCE [LARGE SCALE GENOMIC DNA]</scope>
    <source>
        <strain evidence="4 5">DSM 14823</strain>
    </source>
</reference>
<dbReference type="GO" id="GO:0000976">
    <property type="term" value="F:transcription cis-regulatory region binding"/>
    <property type="evidence" value="ECO:0007669"/>
    <property type="project" value="TreeGrafter"/>
</dbReference>
<gene>
    <name evidence="4" type="ORF">C8D82_11645</name>
</gene>
<organism evidence="4 5">
    <name type="scientific">Victivallis vadensis</name>
    <dbReference type="NCBI Taxonomy" id="172901"/>
    <lineage>
        <taxon>Bacteria</taxon>
        <taxon>Pseudomonadati</taxon>
        <taxon>Lentisphaerota</taxon>
        <taxon>Lentisphaeria</taxon>
        <taxon>Victivallales</taxon>
        <taxon>Victivallaceae</taxon>
        <taxon>Victivallis</taxon>
    </lineage>
</organism>
<dbReference type="PANTHER" id="PTHR30146:SF109">
    <property type="entry name" value="HTH-TYPE TRANSCRIPTIONAL REGULATOR GALS"/>
    <property type="match status" value="1"/>
</dbReference>
<evidence type="ECO:0000256" key="2">
    <source>
        <dbReference type="ARBA" id="ARBA00023125"/>
    </source>
</evidence>
<keyword evidence="1" id="KW-0805">Transcription regulation</keyword>
<dbReference type="Pfam" id="PF00356">
    <property type="entry name" value="LacI"/>
    <property type="match status" value="1"/>
</dbReference>
<name>A0A2U1AVY8_9BACT</name>